<organism evidence="9 10">
    <name type="scientific">Paenibacillus baimaensis</name>
    <dbReference type="NCBI Taxonomy" id="2982185"/>
    <lineage>
        <taxon>Bacteria</taxon>
        <taxon>Bacillati</taxon>
        <taxon>Bacillota</taxon>
        <taxon>Bacilli</taxon>
        <taxon>Bacillales</taxon>
        <taxon>Paenibacillaceae</taxon>
        <taxon>Paenibacillus</taxon>
    </lineage>
</organism>
<dbReference type="CDD" id="cd06261">
    <property type="entry name" value="TM_PBP2"/>
    <property type="match status" value="1"/>
</dbReference>
<reference evidence="9 10" key="1">
    <citation type="submission" date="2022-09" db="EMBL/GenBank/DDBJ databases">
        <authorList>
            <person name="Han X.L."/>
            <person name="Wang Q."/>
            <person name="Lu T."/>
        </authorList>
    </citation>
    <scope>NUCLEOTIDE SEQUENCE [LARGE SCALE GENOMIC DNA]</scope>
    <source>
        <strain evidence="9 10">WQ 127069</strain>
    </source>
</reference>
<evidence type="ECO:0000313" key="10">
    <source>
        <dbReference type="Proteomes" id="UP001652445"/>
    </source>
</evidence>
<gene>
    <name evidence="9" type="ORF">OB236_04160</name>
</gene>
<dbReference type="Pfam" id="PF00528">
    <property type="entry name" value="BPD_transp_1"/>
    <property type="match status" value="1"/>
</dbReference>
<dbReference type="SUPFAM" id="SSF161098">
    <property type="entry name" value="MetI-like"/>
    <property type="match status" value="1"/>
</dbReference>
<feature type="domain" description="ABC transmembrane type-1" evidence="8">
    <location>
        <begin position="69"/>
        <end position="258"/>
    </location>
</feature>
<evidence type="ECO:0000256" key="1">
    <source>
        <dbReference type="ARBA" id="ARBA00004651"/>
    </source>
</evidence>
<feature type="transmembrane region" description="Helical" evidence="7">
    <location>
        <begin position="237"/>
        <end position="258"/>
    </location>
</feature>
<dbReference type="PROSITE" id="PS50928">
    <property type="entry name" value="ABC_TM1"/>
    <property type="match status" value="1"/>
</dbReference>
<feature type="transmembrane region" description="Helical" evidence="7">
    <location>
        <begin position="7"/>
        <end position="28"/>
    </location>
</feature>
<keyword evidence="3" id="KW-1003">Cell membrane</keyword>
<evidence type="ECO:0000256" key="4">
    <source>
        <dbReference type="ARBA" id="ARBA00022692"/>
    </source>
</evidence>
<evidence type="ECO:0000256" key="5">
    <source>
        <dbReference type="ARBA" id="ARBA00022989"/>
    </source>
</evidence>
<keyword evidence="5 7" id="KW-1133">Transmembrane helix</keyword>
<evidence type="ECO:0000313" key="9">
    <source>
        <dbReference type="EMBL" id="MCU6791320.1"/>
    </source>
</evidence>
<comment type="similarity">
    <text evidence="7">Belongs to the binding-protein-dependent transport system permease family.</text>
</comment>
<evidence type="ECO:0000256" key="6">
    <source>
        <dbReference type="ARBA" id="ARBA00023136"/>
    </source>
</evidence>
<keyword evidence="2 7" id="KW-0813">Transport</keyword>
<dbReference type="PANTHER" id="PTHR43744">
    <property type="entry name" value="ABC TRANSPORTER PERMEASE PROTEIN MG189-RELATED-RELATED"/>
    <property type="match status" value="1"/>
</dbReference>
<feature type="transmembrane region" description="Helical" evidence="7">
    <location>
        <begin position="138"/>
        <end position="158"/>
    </location>
</feature>
<feature type="transmembrane region" description="Helical" evidence="7">
    <location>
        <begin position="179"/>
        <end position="204"/>
    </location>
</feature>
<evidence type="ECO:0000259" key="8">
    <source>
        <dbReference type="PROSITE" id="PS50928"/>
    </source>
</evidence>
<keyword evidence="6 7" id="KW-0472">Membrane</keyword>
<dbReference type="InterPro" id="IPR035906">
    <property type="entry name" value="MetI-like_sf"/>
</dbReference>
<accession>A0ABT2U9Q0</accession>
<dbReference type="RefSeq" id="WP_262682899.1">
    <property type="nucleotide sequence ID" value="NZ_JAOQIO010000007.1"/>
</dbReference>
<keyword evidence="10" id="KW-1185">Reference proteome</keyword>
<dbReference type="EMBL" id="JAOQIO010000007">
    <property type="protein sequence ID" value="MCU6791320.1"/>
    <property type="molecule type" value="Genomic_DNA"/>
</dbReference>
<dbReference type="PANTHER" id="PTHR43744:SF12">
    <property type="entry name" value="ABC TRANSPORTER PERMEASE PROTEIN MG189-RELATED"/>
    <property type="match status" value="1"/>
</dbReference>
<evidence type="ECO:0000256" key="3">
    <source>
        <dbReference type="ARBA" id="ARBA00022475"/>
    </source>
</evidence>
<name>A0ABT2U9Q0_9BACL</name>
<keyword evidence="4 7" id="KW-0812">Transmembrane</keyword>
<protein>
    <submittedName>
        <fullName evidence="9">Carbohydrate ABC transporter permease</fullName>
    </submittedName>
</protein>
<feature type="transmembrane region" description="Helical" evidence="7">
    <location>
        <begin position="106"/>
        <end position="126"/>
    </location>
</feature>
<dbReference type="Gene3D" id="1.10.3720.10">
    <property type="entry name" value="MetI-like"/>
    <property type="match status" value="1"/>
</dbReference>
<comment type="caution">
    <text evidence="9">The sequence shown here is derived from an EMBL/GenBank/DDBJ whole genome shotgun (WGS) entry which is preliminary data.</text>
</comment>
<proteinExistence type="inferred from homology"/>
<evidence type="ECO:0000256" key="2">
    <source>
        <dbReference type="ARBA" id="ARBA00022448"/>
    </source>
</evidence>
<feature type="transmembrane region" description="Helical" evidence="7">
    <location>
        <begin position="75"/>
        <end position="94"/>
    </location>
</feature>
<evidence type="ECO:0000256" key="7">
    <source>
        <dbReference type="RuleBase" id="RU363032"/>
    </source>
</evidence>
<sequence>MLSLRKVSVTLVMLVLGVLVMIPFIWMISSSFKIQADLFKYPIDWIPKRPILSNYEEVWGGKYKFALFYWNSAKITFITVVGSIITSSLAGFAFAKLKFKGRDFIFLMYLATMIIPAQVLLVPRFILFDRIGLVNTHMAVILPGIFTVFGTFLMRQFFSTIPNELLEAAKVDGAGFWRVYWQICLPLTKPAIVTLLILTFTWHWNEYENPLIFLRSSDLFTLPIGLSSFVDEYGANYSLIMAASVSALLPLIIIVAVFQRFFVEGIASSGLKG</sequence>
<dbReference type="Proteomes" id="UP001652445">
    <property type="component" value="Unassembled WGS sequence"/>
</dbReference>
<comment type="subcellular location">
    <subcellularLocation>
        <location evidence="1 7">Cell membrane</location>
        <topology evidence="1 7">Multi-pass membrane protein</topology>
    </subcellularLocation>
</comment>
<dbReference type="InterPro" id="IPR000515">
    <property type="entry name" value="MetI-like"/>
</dbReference>